<sequence>MRSWALEDSKYNVCYIPRLENISCCGCRGSNQHGCLLEARRRSSHRGCFAGRRTNYSLYISHLLTDIAL</sequence>
<evidence type="ECO:0000313" key="2">
    <source>
        <dbReference type="Proteomes" id="UP000008065"/>
    </source>
</evidence>
<dbReference type="KEGG" id="nte:NEUTE1DRAFT117408"/>
<dbReference type="VEuPathDB" id="FungiDB:NEUTE1DRAFT_117408"/>
<dbReference type="RefSeq" id="XP_009852196.1">
    <property type="nucleotide sequence ID" value="XM_009853894.1"/>
</dbReference>
<reference evidence="2" key="1">
    <citation type="journal article" date="2011" name="Genetics">
        <title>Massive changes in genome architecture accompany the transition to self-fertility in the filamentous fungus Neurospora tetrasperma.</title>
        <authorList>
            <person name="Ellison C.E."/>
            <person name="Stajich J.E."/>
            <person name="Jacobson D.J."/>
            <person name="Natvig D.O."/>
            <person name="Lapidus A."/>
            <person name="Foster B."/>
            <person name="Aerts A."/>
            <person name="Riley R."/>
            <person name="Lindquist E.A."/>
            <person name="Grigoriev I.V."/>
            <person name="Taylor J.W."/>
        </authorList>
    </citation>
    <scope>NUCLEOTIDE SEQUENCE [LARGE SCALE GENOMIC DNA]</scope>
    <source>
        <strain evidence="2">FGSC 2508 / P0657</strain>
    </source>
</reference>
<evidence type="ECO:0000313" key="1">
    <source>
        <dbReference type="EMBL" id="EGO56616.1"/>
    </source>
</evidence>
<proteinExistence type="predicted"/>
<dbReference type="GeneID" id="20823288"/>
<organism evidence="1 2">
    <name type="scientific">Neurospora tetrasperma (strain FGSC 2508 / ATCC MYA-4615 / P0657)</name>
    <dbReference type="NCBI Taxonomy" id="510951"/>
    <lineage>
        <taxon>Eukaryota</taxon>
        <taxon>Fungi</taxon>
        <taxon>Dikarya</taxon>
        <taxon>Ascomycota</taxon>
        <taxon>Pezizomycotina</taxon>
        <taxon>Sordariomycetes</taxon>
        <taxon>Sordariomycetidae</taxon>
        <taxon>Sordariales</taxon>
        <taxon>Sordariaceae</taxon>
        <taxon>Neurospora</taxon>
    </lineage>
</organism>
<dbReference type="Proteomes" id="UP000008065">
    <property type="component" value="Unassembled WGS sequence"/>
</dbReference>
<dbReference type="EMBL" id="GL891305">
    <property type="protein sequence ID" value="EGO56616.1"/>
    <property type="molecule type" value="Genomic_DNA"/>
</dbReference>
<accession>F8MQI6</accession>
<gene>
    <name evidence="1" type="ORF">NEUTE1DRAFT_117408</name>
</gene>
<name>F8MQI6_NEUT8</name>
<keyword evidence="2" id="KW-1185">Reference proteome</keyword>
<dbReference type="AlphaFoldDB" id="F8MQI6"/>
<dbReference type="HOGENOM" id="CLU_2873885_0_0_1"/>
<protein>
    <submittedName>
        <fullName evidence="1">Uncharacterized protein</fullName>
    </submittedName>
</protein>